<name>A0ABR0J291_9EURO</name>
<reference evidence="5 6" key="1">
    <citation type="submission" date="2023-08" db="EMBL/GenBank/DDBJ databases">
        <title>Black Yeasts Isolated from many extreme environments.</title>
        <authorList>
            <person name="Coleine C."/>
            <person name="Stajich J.E."/>
            <person name="Selbmann L."/>
        </authorList>
    </citation>
    <scope>NUCLEOTIDE SEQUENCE [LARGE SCALE GENOMIC DNA]</scope>
    <source>
        <strain evidence="5 6">CCFEE 6328</strain>
    </source>
</reference>
<feature type="region of interest" description="Disordered" evidence="3">
    <location>
        <begin position="288"/>
        <end position="310"/>
    </location>
</feature>
<feature type="region of interest" description="Disordered" evidence="3">
    <location>
        <begin position="1"/>
        <end position="108"/>
    </location>
</feature>
<evidence type="ECO:0000313" key="5">
    <source>
        <dbReference type="EMBL" id="KAK5053439.1"/>
    </source>
</evidence>
<comment type="subcellular location">
    <subcellularLocation>
        <location evidence="1">Nucleus</location>
    </subcellularLocation>
</comment>
<sequence>MDNSQFRNLVQNGRAENDSPKGGDFKKPTLGSRSRNSMPMTPRSVAGYNASKEFARQVAEHRHEKDGQPPTKKFRSSAAPKGTKFASGYQDRTLARRAEGDGEEVMDDKEKRVKALEEMYKLQQIDEATFDKLKEEIGIGGNLNSTHLVKGLDFKLLERVRRGEDVNSDPAKAQESAPEPDKVDLDDELDQVLDKEVEANGSSSKEPQYTSTESEPVEGRPMTRDEILAQLKQRRAGKEQVAVPAPVLNDRFRKVVSEKKSNKKKFIEVVNGRRREVLVINNKDGTTKRKTRWLDPEDAVPDKRESQPLGMEVPAEFLAKQQAMLDQEAAEDDDDDIFAGAGDYDPLAGIDSDSDDVDGNDDNSKEADVLKHKAAAPSEDKPRNYFGTSNDQSDEGQDRANPIMKDPTLLAALKRAAGLRRSEEQQQDNDDTTDLDPEKAARQQQLLARLKDRDRADSADMDLGFGESRFGDEDDDEGVVWEEGEGAAKKTLRKRGGKKRKGDKDSVGDVMAVLAGRKEENNHMKAIAVEMLILIKDGMFLLYHSPFLIHIQASLRVRASHLRPHESIFPSTSDAGNN</sequence>
<proteinExistence type="predicted"/>
<keyword evidence="2" id="KW-0539">Nucleus</keyword>
<evidence type="ECO:0000256" key="2">
    <source>
        <dbReference type="ARBA" id="ARBA00023242"/>
    </source>
</evidence>
<feature type="compositionally biased region" description="Basic and acidic residues" evidence="3">
    <location>
        <begin position="15"/>
        <end position="27"/>
    </location>
</feature>
<protein>
    <recommendedName>
        <fullName evidence="4">RED-like N-terminal domain-containing protein</fullName>
    </recommendedName>
</protein>
<feature type="region of interest" description="Disordered" evidence="3">
    <location>
        <begin position="324"/>
        <end position="476"/>
    </location>
</feature>
<feature type="compositionally biased region" description="Acidic residues" evidence="3">
    <location>
        <begin position="352"/>
        <end position="361"/>
    </location>
</feature>
<keyword evidence="6" id="KW-1185">Reference proteome</keyword>
<evidence type="ECO:0000256" key="3">
    <source>
        <dbReference type="SAM" id="MobiDB-lite"/>
    </source>
</evidence>
<gene>
    <name evidence="5" type="ORF">LTR69_009397</name>
</gene>
<evidence type="ECO:0000256" key="1">
    <source>
        <dbReference type="ARBA" id="ARBA00004123"/>
    </source>
</evidence>
<feature type="compositionally biased region" description="Basic and acidic residues" evidence="3">
    <location>
        <begin position="362"/>
        <end position="371"/>
    </location>
</feature>
<accession>A0ABR0J291</accession>
<dbReference type="Pfam" id="PF07808">
    <property type="entry name" value="RED_N"/>
    <property type="match status" value="1"/>
</dbReference>
<feature type="domain" description="RED-like N-terminal" evidence="4">
    <location>
        <begin position="77"/>
        <end position="190"/>
    </location>
</feature>
<feature type="compositionally biased region" description="Basic and acidic residues" evidence="3">
    <location>
        <begin position="53"/>
        <end position="67"/>
    </location>
</feature>
<dbReference type="EMBL" id="JAVRRF010000026">
    <property type="protein sequence ID" value="KAK5053439.1"/>
    <property type="molecule type" value="Genomic_DNA"/>
</dbReference>
<feature type="region of interest" description="Disordered" evidence="3">
    <location>
        <begin position="163"/>
        <end position="226"/>
    </location>
</feature>
<organism evidence="5 6">
    <name type="scientific">Exophiala sideris</name>
    <dbReference type="NCBI Taxonomy" id="1016849"/>
    <lineage>
        <taxon>Eukaryota</taxon>
        <taxon>Fungi</taxon>
        <taxon>Dikarya</taxon>
        <taxon>Ascomycota</taxon>
        <taxon>Pezizomycotina</taxon>
        <taxon>Eurotiomycetes</taxon>
        <taxon>Chaetothyriomycetidae</taxon>
        <taxon>Chaetothyriales</taxon>
        <taxon>Herpotrichiellaceae</taxon>
        <taxon>Exophiala</taxon>
    </lineage>
</organism>
<dbReference type="InterPro" id="IPR039896">
    <property type="entry name" value="Red-like"/>
</dbReference>
<dbReference type="InterPro" id="IPR012916">
    <property type="entry name" value="RED_N"/>
</dbReference>
<dbReference type="PANTHER" id="PTHR12765">
    <property type="entry name" value="RED PROTEIN IK FACTOR CYTOKINE IK"/>
    <property type="match status" value="1"/>
</dbReference>
<feature type="compositionally biased region" description="Basic and acidic residues" evidence="3">
    <location>
        <begin position="292"/>
        <end position="306"/>
    </location>
</feature>
<feature type="compositionally biased region" description="Acidic residues" evidence="3">
    <location>
        <begin position="328"/>
        <end position="337"/>
    </location>
</feature>
<feature type="compositionally biased region" description="Polar residues" evidence="3">
    <location>
        <begin position="1"/>
        <end position="11"/>
    </location>
</feature>
<feature type="compositionally biased region" description="Acidic residues" evidence="3">
    <location>
        <begin position="425"/>
        <end position="435"/>
    </location>
</feature>
<evidence type="ECO:0000313" key="6">
    <source>
        <dbReference type="Proteomes" id="UP001345691"/>
    </source>
</evidence>
<dbReference type="Proteomes" id="UP001345691">
    <property type="component" value="Unassembled WGS sequence"/>
</dbReference>
<feature type="compositionally biased region" description="Basic and acidic residues" evidence="3">
    <location>
        <begin position="449"/>
        <end position="458"/>
    </location>
</feature>
<feature type="compositionally biased region" description="Basic and acidic residues" evidence="3">
    <location>
        <begin position="217"/>
        <end position="226"/>
    </location>
</feature>
<feature type="compositionally biased region" description="Polar residues" evidence="3">
    <location>
        <begin position="200"/>
        <end position="214"/>
    </location>
</feature>
<comment type="caution">
    <text evidence="5">The sequence shown here is derived from an EMBL/GenBank/DDBJ whole genome shotgun (WGS) entry which is preliminary data.</text>
</comment>
<evidence type="ECO:0000259" key="4">
    <source>
        <dbReference type="Pfam" id="PF07808"/>
    </source>
</evidence>